<dbReference type="EMBL" id="ML992702">
    <property type="protein sequence ID" value="KAF2207598.1"/>
    <property type="molecule type" value="Genomic_DNA"/>
</dbReference>
<feature type="compositionally biased region" description="Polar residues" evidence="1">
    <location>
        <begin position="62"/>
        <end position="76"/>
    </location>
</feature>
<feature type="region of interest" description="Disordered" evidence="1">
    <location>
        <begin position="62"/>
        <end position="121"/>
    </location>
</feature>
<dbReference type="AlphaFoldDB" id="A0A6A6EZF0"/>
<gene>
    <name evidence="2" type="ORF">CERZMDRAFT_102280</name>
</gene>
<keyword evidence="3" id="KW-1185">Reference proteome</keyword>
<proteinExistence type="predicted"/>
<feature type="compositionally biased region" description="Low complexity" evidence="1">
    <location>
        <begin position="104"/>
        <end position="116"/>
    </location>
</feature>
<evidence type="ECO:0000313" key="2">
    <source>
        <dbReference type="EMBL" id="KAF2207598.1"/>
    </source>
</evidence>
<accession>A0A6A6EZF0</accession>
<evidence type="ECO:0000313" key="3">
    <source>
        <dbReference type="Proteomes" id="UP000799539"/>
    </source>
</evidence>
<feature type="compositionally biased region" description="Low complexity" evidence="1">
    <location>
        <begin position="80"/>
        <end position="95"/>
    </location>
</feature>
<dbReference type="OrthoDB" id="10063670at2759"/>
<reference evidence="2" key="1">
    <citation type="journal article" date="2020" name="Stud. Mycol.">
        <title>101 Dothideomycetes genomes: a test case for predicting lifestyles and emergence of pathogens.</title>
        <authorList>
            <person name="Haridas S."/>
            <person name="Albert R."/>
            <person name="Binder M."/>
            <person name="Bloem J."/>
            <person name="Labutti K."/>
            <person name="Salamov A."/>
            <person name="Andreopoulos B."/>
            <person name="Baker S."/>
            <person name="Barry K."/>
            <person name="Bills G."/>
            <person name="Bluhm B."/>
            <person name="Cannon C."/>
            <person name="Castanera R."/>
            <person name="Culley D."/>
            <person name="Daum C."/>
            <person name="Ezra D."/>
            <person name="Gonzalez J."/>
            <person name="Henrissat B."/>
            <person name="Kuo A."/>
            <person name="Liang C."/>
            <person name="Lipzen A."/>
            <person name="Lutzoni F."/>
            <person name="Magnuson J."/>
            <person name="Mondo S."/>
            <person name="Nolan M."/>
            <person name="Ohm R."/>
            <person name="Pangilinan J."/>
            <person name="Park H.-J."/>
            <person name="Ramirez L."/>
            <person name="Alfaro M."/>
            <person name="Sun H."/>
            <person name="Tritt A."/>
            <person name="Yoshinaga Y."/>
            <person name="Zwiers L.-H."/>
            <person name="Turgeon B."/>
            <person name="Goodwin S."/>
            <person name="Spatafora J."/>
            <person name="Crous P."/>
            <person name="Grigoriev I."/>
        </authorList>
    </citation>
    <scope>NUCLEOTIDE SEQUENCE</scope>
    <source>
        <strain evidence="2">SCOH1-5</strain>
    </source>
</reference>
<evidence type="ECO:0000256" key="1">
    <source>
        <dbReference type="SAM" id="MobiDB-lite"/>
    </source>
</evidence>
<sequence>MPHAPGKCITFILYSSNPNISILHAKARAARSFHACLGTFASLRSASLSLFDSSTHVQTPLRSTPASFATHSSTIKHPQRPLQNPAQALQPQRPNIQRFSLSDPQSQTTSPTTITQNHNLPPASMRVSNVTFKTLFLAAAYLHTTAHAGPAAYGICQAGCSAVVAACYAAAGAVFGTVAAPAAPAAILGCNSAYGTCQAACWASLFAPTP</sequence>
<dbReference type="PANTHER" id="PTHR37475:SF1">
    <property type="entry name" value="ZYGOTE-SPECIFIC PROTEIN"/>
    <property type="match status" value="1"/>
</dbReference>
<protein>
    <recommendedName>
        <fullName evidence="4">Zygote-specific protein</fullName>
    </recommendedName>
</protein>
<dbReference type="Proteomes" id="UP000799539">
    <property type="component" value="Unassembled WGS sequence"/>
</dbReference>
<name>A0A6A6EZF0_9PEZI</name>
<organism evidence="2 3">
    <name type="scientific">Cercospora zeae-maydis SCOH1-5</name>
    <dbReference type="NCBI Taxonomy" id="717836"/>
    <lineage>
        <taxon>Eukaryota</taxon>
        <taxon>Fungi</taxon>
        <taxon>Dikarya</taxon>
        <taxon>Ascomycota</taxon>
        <taxon>Pezizomycotina</taxon>
        <taxon>Dothideomycetes</taxon>
        <taxon>Dothideomycetidae</taxon>
        <taxon>Mycosphaerellales</taxon>
        <taxon>Mycosphaerellaceae</taxon>
        <taxon>Cercospora</taxon>
    </lineage>
</organism>
<dbReference type="PANTHER" id="PTHR37475">
    <property type="entry name" value="ZYGOTE-SPECIFIC CLASS V COPY B GENE PROTEIN"/>
    <property type="match status" value="1"/>
</dbReference>
<evidence type="ECO:0008006" key="4">
    <source>
        <dbReference type="Google" id="ProtNLM"/>
    </source>
</evidence>